<dbReference type="Pfam" id="PF01323">
    <property type="entry name" value="DSBA"/>
    <property type="match status" value="1"/>
</dbReference>
<evidence type="ECO:0000313" key="3">
    <source>
        <dbReference type="Proteomes" id="UP000192761"/>
    </source>
</evidence>
<organism evidence="2 3">
    <name type="scientific">Andreprevotia lacus DSM 23236</name>
    <dbReference type="NCBI Taxonomy" id="1121001"/>
    <lineage>
        <taxon>Bacteria</taxon>
        <taxon>Pseudomonadati</taxon>
        <taxon>Pseudomonadota</taxon>
        <taxon>Betaproteobacteria</taxon>
        <taxon>Neisseriales</taxon>
        <taxon>Chitinibacteraceae</taxon>
        <taxon>Andreprevotia</taxon>
    </lineage>
</organism>
<dbReference type="CDD" id="cd03025">
    <property type="entry name" value="DsbA_FrnE_like"/>
    <property type="match status" value="1"/>
</dbReference>
<dbReference type="RefSeq" id="WP_084089129.1">
    <property type="nucleotide sequence ID" value="NZ_FWXD01000003.1"/>
</dbReference>
<dbReference type="AlphaFoldDB" id="A0A1W1X5I8"/>
<dbReference type="PANTHER" id="PTHR13887">
    <property type="entry name" value="GLUTATHIONE S-TRANSFERASE KAPPA"/>
    <property type="match status" value="1"/>
</dbReference>
<dbReference type="InterPro" id="IPR001853">
    <property type="entry name" value="DSBA-like_thioredoxin_dom"/>
</dbReference>
<sequence>MSNDIQSFELLFDPLCGWCYGAHPIVREVAAQTGKPLRLTPTGLFAGANGREMDAGFAAYAWQNDQRIMQMTGQQFSDAYRRDVLQAGGRFDSWLLTLAFHILSSAQPDDALAVLEALQQARYVAGQDVSDVNVLAGVAEGLGMPRAAFLAAMQDDATVRAARARLQAGQQAQRAAGVRGVPALLAHTTNGIRLIPSLYDPASLAAIGVDI</sequence>
<dbReference type="Proteomes" id="UP000192761">
    <property type="component" value="Unassembled WGS sequence"/>
</dbReference>
<dbReference type="SUPFAM" id="SSF52833">
    <property type="entry name" value="Thioredoxin-like"/>
    <property type="match status" value="1"/>
</dbReference>
<gene>
    <name evidence="2" type="ORF">SAMN02745857_00665</name>
</gene>
<evidence type="ECO:0000313" key="2">
    <source>
        <dbReference type="EMBL" id="SMC19204.1"/>
    </source>
</evidence>
<dbReference type="OrthoDB" id="9813770at2"/>
<dbReference type="GO" id="GO:0016491">
    <property type="term" value="F:oxidoreductase activity"/>
    <property type="evidence" value="ECO:0007669"/>
    <property type="project" value="InterPro"/>
</dbReference>
<dbReference type="EMBL" id="FWXD01000003">
    <property type="protein sequence ID" value="SMC19204.1"/>
    <property type="molecule type" value="Genomic_DNA"/>
</dbReference>
<dbReference type="Gene3D" id="3.40.30.10">
    <property type="entry name" value="Glutaredoxin"/>
    <property type="match status" value="1"/>
</dbReference>
<name>A0A1W1X5I8_9NEIS</name>
<dbReference type="STRING" id="1121001.SAMN02745857_00665"/>
<accession>A0A1W1X5I8</accession>
<dbReference type="PANTHER" id="PTHR13887:SF51">
    <property type="entry name" value="DSBA FAMILY PROTEIN"/>
    <property type="match status" value="1"/>
</dbReference>
<reference evidence="2 3" key="1">
    <citation type="submission" date="2017-04" db="EMBL/GenBank/DDBJ databases">
        <authorList>
            <person name="Afonso C.L."/>
            <person name="Miller P.J."/>
            <person name="Scott M.A."/>
            <person name="Spackman E."/>
            <person name="Goraichik I."/>
            <person name="Dimitrov K.M."/>
            <person name="Suarez D.L."/>
            <person name="Swayne D.E."/>
        </authorList>
    </citation>
    <scope>NUCLEOTIDE SEQUENCE [LARGE SCALE GENOMIC DNA]</scope>
    <source>
        <strain evidence="2 3">DSM 23236</strain>
    </source>
</reference>
<feature type="domain" description="DSBA-like thioredoxin" evidence="1">
    <location>
        <begin position="12"/>
        <end position="185"/>
    </location>
</feature>
<protein>
    <recommendedName>
        <fullName evidence="1">DSBA-like thioredoxin domain-containing protein</fullName>
    </recommendedName>
</protein>
<evidence type="ECO:0000259" key="1">
    <source>
        <dbReference type="Pfam" id="PF01323"/>
    </source>
</evidence>
<keyword evidence="3" id="KW-1185">Reference proteome</keyword>
<proteinExistence type="predicted"/>
<dbReference type="InterPro" id="IPR036249">
    <property type="entry name" value="Thioredoxin-like_sf"/>
</dbReference>